<organism evidence="2 3">
    <name type="scientific">Populus tomentosa</name>
    <name type="common">Chinese white poplar</name>
    <dbReference type="NCBI Taxonomy" id="118781"/>
    <lineage>
        <taxon>Eukaryota</taxon>
        <taxon>Viridiplantae</taxon>
        <taxon>Streptophyta</taxon>
        <taxon>Embryophyta</taxon>
        <taxon>Tracheophyta</taxon>
        <taxon>Spermatophyta</taxon>
        <taxon>Magnoliopsida</taxon>
        <taxon>eudicotyledons</taxon>
        <taxon>Gunneridae</taxon>
        <taxon>Pentapetalae</taxon>
        <taxon>rosids</taxon>
        <taxon>fabids</taxon>
        <taxon>Malpighiales</taxon>
        <taxon>Salicaceae</taxon>
        <taxon>Saliceae</taxon>
        <taxon>Populus</taxon>
    </lineage>
</organism>
<reference evidence="2" key="1">
    <citation type="journal article" date="2020" name="bioRxiv">
        <title>Hybrid origin of Populus tomentosa Carr. identified through genome sequencing and phylogenomic analysis.</title>
        <authorList>
            <person name="An X."/>
            <person name="Gao K."/>
            <person name="Chen Z."/>
            <person name="Li J."/>
            <person name="Yang X."/>
            <person name="Yang X."/>
            <person name="Zhou J."/>
            <person name="Guo T."/>
            <person name="Zhao T."/>
            <person name="Huang S."/>
            <person name="Miao D."/>
            <person name="Khan W.U."/>
            <person name="Rao P."/>
            <person name="Ye M."/>
            <person name="Lei B."/>
            <person name="Liao W."/>
            <person name="Wang J."/>
            <person name="Ji L."/>
            <person name="Li Y."/>
            <person name="Guo B."/>
            <person name="Mustafa N.S."/>
            <person name="Li S."/>
            <person name="Yun Q."/>
            <person name="Keller S.R."/>
            <person name="Mao J."/>
            <person name="Zhang R."/>
            <person name="Strauss S.H."/>
        </authorList>
    </citation>
    <scope>NUCLEOTIDE SEQUENCE</scope>
    <source>
        <strain evidence="2">GM15</strain>
        <tissue evidence="2">Leaf</tissue>
    </source>
</reference>
<dbReference type="InterPro" id="IPR007608">
    <property type="entry name" value="Senescence_reg_S40"/>
</dbReference>
<gene>
    <name evidence="2" type="ORF">POTOM_033907</name>
</gene>
<dbReference type="EMBL" id="JAAWWB010000018">
    <property type="protein sequence ID" value="KAG6760727.1"/>
    <property type="molecule type" value="Genomic_DNA"/>
</dbReference>
<sequence length="216" mass="24197">MATSKGCFARQNYRFLSTDLTHHVPLTHNSPFELDESDIYYHTTARSNSPEFRKPVLSSRLAKKSTPAAAACRRTDPGDRACGTSSSLPVNIPDWSKILKDEYRRGADVVDGDDDDDDMDGDDCFDGGVRVPPHELLARQMARTRIASFSVHEGIGRTLKGRDLIWRLKLLGRDIGAFLETWMRRREIGLRFNKGGVGIGFDVGRVGKKSRGYNHD</sequence>
<dbReference type="GO" id="GO:0010150">
    <property type="term" value="P:leaf senescence"/>
    <property type="evidence" value="ECO:0007669"/>
    <property type="project" value="UniProtKB-ARBA"/>
</dbReference>
<dbReference type="AlphaFoldDB" id="A0A8X7Z4D2"/>
<keyword evidence="3" id="KW-1185">Reference proteome</keyword>
<proteinExistence type="inferred from homology"/>
<evidence type="ECO:0000313" key="3">
    <source>
        <dbReference type="Proteomes" id="UP000886885"/>
    </source>
</evidence>
<dbReference type="PANTHER" id="PTHR46525:SF2">
    <property type="entry name" value="EMB|CAB72159.1"/>
    <property type="match status" value="1"/>
</dbReference>
<comment type="similarity">
    <text evidence="1">Belongs to the senescence regulator S40 family.</text>
</comment>
<evidence type="ECO:0000313" key="2">
    <source>
        <dbReference type="EMBL" id="KAG6760727.1"/>
    </source>
</evidence>
<dbReference type="Proteomes" id="UP000886885">
    <property type="component" value="Chromosome 9D"/>
</dbReference>
<comment type="caution">
    <text evidence="2">The sequence shown here is derived from an EMBL/GenBank/DDBJ whole genome shotgun (WGS) entry which is preliminary data.</text>
</comment>
<dbReference type="Pfam" id="PF04520">
    <property type="entry name" value="Senescence_reg"/>
    <property type="match status" value="1"/>
</dbReference>
<name>A0A8X7Z4D2_POPTO</name>
<evidence type="ECO:0000256" key="1">
    <source>
        <dbReference type="ARBA" id="ARBA00034773"/>
    </source>
</evidence>
<dbReference type="OrthoDB" id="1917735at2759"/>
<protein>
    <submittedName>
        <fullName evidence="2">Uncharacterized protein</fullName>
    </submittedName>
</protein>
<accession>A0A8X7Z4D2</accession>
<dbReference type="PANTHER" id="PTHR46525">
    <property type="entry name" value="EMB|CAB72159.1"/>
    <property type="match status" value="1"/>
</dbReference>